<dbReference type="Gene3D" id="3.40.1190.20">
    <property type="match status" value="1"/>
</dbReference>
<keyword evidence="5 18" id="KW-0479">Metal-binding</keyword>
<feature type="binding site" evidence="17">
    <location>
        <position position="388"/>
    </location>
    <ligand>
        <name>(6S)-NADPHX</name>
        <dbReference type="ChEBI" id="CHEBI:64076"/>
    </ligand>
</feature>
<feature type="binding site" evidence="17">
    <location>
        <position position="337"/>
    </location>
    <ligand>
        <name>(6S)-NADPHX</name>
        <dbReference type="ChEBI" id="CHEBI:64076"/>
    </ligand>
</feature>
<comment type="function">
    <text evidence="17">Catalyzes the dehydration of the S-form of NAD(P)HX at the expense of ADP, which is converted to AMP. Together with NAD(P)HX epimerase, which catalyzes the epimerization of the S- and R-forms, the enzyme allows the repair of both epimers of NAD(P)HX, a damaged form of NAD(P)H that is a result of enzymatic or heat-dependent hydration.</text>
</comment>
<dbReference type="NCBIfam" id="TIGR00197">
    <property type="entry name" value="yjeF_nterm"/>
    <property type="match status" value="1"/>
</dbReference>
<comment type="caution">
    <text evidence="18">Lacks conserved residue(s) required for the propagation of feature annotation.</text>
</comment>
<comment type="catalytic activity">
    <reaction evidence="2 18 19">
        <text>(6R)-NADPHX = (6S)-NADPHX</text>
        <dbReference type="Rhea" id="RHEA:32227"/>
        <dbReference type="ChEBI" id="CHEBI:64076"/>
        <dbReference type="ChEBI" id="CHEBI:64077"/>
        <dbReference type="EC" id="5.1.99.6"/>
    </reaction>
</comment>
<keyword evidence="13" id="KW-0511">Multifunctional enzyme</keyword>
<dbReference type="AlphaFoldDB" id="A0A498R2X6"/>
<dbReference type="PROSITE" id="PS51383">
    <property type="entry name" value="YJEF_C_3"/>
    <property type="match status" value="1"/>
</dbReference>
<evidence type="ECO:0000256" key="6">
    <source>
        <dbReference type="ARBA" id="ARBA00022741"/>
    </source>
</evidence>
<dbReference type="HAMAP" id="MF_01966">
    <property type="entry name" value="NADHX_epimerase"/>
    <property type="match status" value="1"/>
</dbReference>
<comment type="function">
    <text evidence="18">Catalyzes the epimerization of the S- and R-forms of NAD(P)HX, a damaged form of NAD(P)H that is a result of enzymatic or heat-dependent hydration. This is a prerequisite for the S-specific NAD(P)H-hydrate dehydratase to allow the repair of both epimers of NAD(P)HX.</text>
</comment>
<dbReference type="InterPro" id="IPR017953">
    <property type="entry name" value="Carbohydrate_kinase_pred_CS"/>
</dbReference>
<evidence type="ECO:0000256" key="7">
    <source>
        <dbReference type="ARBA" id="ARBA00022840"/>
    </source>
</evidence>
<dbReference type="HAMAP" id="MF_01965">
    <property type="entry name" value="NADHX_dehydratase"/>
    <property type="match status" value="1"/>
</dbReference>
<feature type="binding site" evidence="17">
    <location>
        <position position="454"/>
    </location>
    <ligand>
        <name>AMP</name>
        <dbReference type="ChEBI" id="CHEBI:456215"/>
    </ligand>
</feature>
<comment type="similarity">
    <text evidence="3 19">In the N-terminal section; belongs to the NnrE/AIBP family.</text>
</comment>
<dbReference type="GO" id="GO:0110051">
    <property type="term" value="P:metabolite repair"/>
    <property type="evidence" value="ECO:0007669"/>
    <property type="project" value="TreeGrafter"/>
</dbReference>
<dbReference type="Pfam" id="PF03853">
    <property type="entry name" value="YjeF_N"/>
    <property type="match status" value="1"/>
</dbReference>
<dbReference type="PANTHER" id="PTHR12592">
    <property type="entry name" value="ATP-DEPENDENT (S)-NAD(P)H-HYDRATE DEHYDRATASE FAMILY MEMBER"/>
    <property type="match status" value="1"/>
</dbReference>
<protein>
    <recommendedName>
        <fullName evidence="19">Bifunctional NAD(P)H-hydrate repair enzyme</fullName>
    </recommendedName>
    <alternativeName>
        <fullName evidence="19">Nicotinamide nucleotide repair protein</fullName>
    </alternativeName>
    <domain>
        <recommendedName>
            <fullName evidence="19">ADP-dependent (S)-NAD(P)H-hydrate dehydratase</fullName>
            <ecNumber evidence="19">4.2.1.136</ecNumber>
        </recommendedName>
        <alternativeName>
            <fullName evidence="19">ADP-dependent NAD(P)HX dehydratase</fullName>
        </alternativeName>
    </domain>
    <domain>
        <recommendedName>
            <fullName evidence="19">NAD(P)H-hydrate epimerase</fullName>
            <ecNumber evidence="19">5.1.99.6</ecNumber>
        </recommendedName>
    </domain>
</protein>
<comment type="catalytic activity">
    <reaction evidence="15 17 19">
        <text>(6S)-NADHX + ADP = AMP + phosphate + NADH + H(+)</text>
        <dbReference type="Rhea" id="RHEA:32223"/>
        <dbReference type="ChEBI" id="CHEBI:15378"/>
        <dbReference type="ChEBI" id="CHEBI:43474"/>
        <dbReference type="ChEBI" id="CHEBI:57945"/>
        <dbReference type="ChEBI" id="CHEBI:64074"/>
        <dbReference type="ChEBI" id="CHEBI:456215"/>
        <dbReference type="ChEBI" id="CHEBI:456216"/>
        <dbReference type="EC" id="4.2.1.136"/>
    </reaction>
</comment>
<feature type="domain" description="YjeF C-terminal" evidence="20">
    <location>
        <begin position="231"/>
        <end position="514"/>
    </location>
</feature>
<dbReference type="EMBL" id="UPPP01000059">
    <property type="protein sequence ID" value="VBB05814.1"/>
    <property type="molecule type" value="Genomic_DNA"/>
</dbReference>
<evidence type="ECO:0000259" key="21">
    <source>
        <dbReference type="PROSITE" id="PS51385"/>
    </source>
</evidence>
<keyword evidence="9 18" id="KW-0630">Potassium</keyword>
<comment type="subunit">
    <text evidence="17">Homotetramer.</text>
</comment>
<sequence>MKVATAREMREIDRKTIEEYGIPGVVLMENAGMQVVNCIENILESLVEQKICIFAGTGNNGGDGYVAARHLYNRGANVKVFLIGEKEAVSGDARLHLDILSRMGINVQEVAGERDWNKVKIATAFAACLVDGLLGTGFRGEMTGAMATAAGIINGAGKTVVSIDIPSGVDADTGQVRSLAVCATYTVTFGLPKPGLFLYPGASHVGEMVIADIGIPKPLLNDTQLRQNAITAGGVKKLLPQRRPDAHKGMSGRVLLVAGSEGFTGAAFLAASGSLRGGAGLVTLAIAAGLHDIMEIKLTEVMTRPLPEADRGTMGREAVPSVGAWEFENDVLAIGPGLGRHTDTLQAVREIIGAAEKPLVIDADALTALAGQVELLTETKALSIITPHPGEMARLTGLTVEEINQDRIDIARRSSQKWESIVVLKGARTIVAFPDGEIYINPTGNAGMATGGTGDVLTGLIAALIAQGLSSHDAAIAGVYVHGMAGDIAARRMGLIGLTAADLLPAIPVAIDAIQNETK</sequence>
<evidence type="ECO:0000313" key="22">
    <source>
        <dbReference type="EMBL" id="VBB05814.1"/>
    </source>
</evidence>
<dbReference type="InterPro" id="IPR030677">
    <property type="entry name" value="Nnr"/>
</dbReference>
<evidence type="ECO:0000256" key="18">
    <source>
        <dbReference type="HAMAP-Rule" id="MF_01966"/>
    </source>
</evidence>
<keyword evidence="11 18" id="KW-0413">Isomerase</keyword>
<feature type="binding site" evidence="18">
    <location>
        <position position="164"/>
    </location>
    <ligand>
        <name>(6S)-NADPHX</name>
        <dbReference type="ChEBI" id="CHEBI:64076"/>
    </ligand>
</feature>
<keyword evidence="12 17" id="KW-0456">Lyase</keyword>
<evidence type="ECO:0000256" key="11">
    <source>
        <dbReference type="ARBA" id="ARBA00023235"/>
    </source>
</evidence>
<keyword evidence="23" id="KW-1185">Reference proteome</keyword>
<proteinExistence type="inferred from homology"/>
<evidence type="ECO:0000256" key="2">
    <source>
        <dbReference type="ARBA" id="ARBA00000909"/>
    </source>
</evidence>
<dbReference type="Proteomes" id="UP000277811">
    <property type="component" value="Unassembled WGS sequence"/>
</dbReference>
<dbReference type="SUPFAM" id="SSF53613">
    <property type="entry name" value="Ribokinase-like"/>
    <property type="match status" value="1"/>
</dbReference>
<evidence type="ECO:0000259" key="20">
    <source>
        <dbReference type="PROSITE" id="PS51383"/>
    </source>
</evidence>
<feature type="binding site" evidence="18">
    <location>
        <begin position="59"/>
        <end position="63"/>
    </location>
    <ligand>
        <name>(6S)-NADPHX</name>
        <dbReference type="ChEBI" id="CHEBI:64076"/>
    </ligand>
</feature>
<dbReference type="PROSITE" id="PS51385">
    <property type="entry name" value="YJEF_N"/>
    <property type="match status" value="1"/>
</dbReference>
<gene>
    <name evidence="18" type="primary">nnrE</name>
    <name evidence="17" type="synonym">nnrD</name>
    <name evidence="22" type="ORF">LUCI_1025</name>
</gene>
<feature type="binding site" evidence="17">
    <location>
        <position position="455"/>
    </location>
    <ligand>
        <name>(6S)-NADPHX</name>
        <dbReference type="ChEBI" id="CHEBI:64076"/>
    </ligand>
</feature>
<evidence type="ECO:0000256" key="14">
    <source>
        <dbReference type="ARBA" id="ARBA00025153"/>
    </source>
</evidence>
<evidence type="ECO:0000256" key="16">
    <source>
        <dbReference type="ARBA" id="ARBA00049209"/>
    </source>
</evidence>
<dbReference type="SUPFAM" id="SSF64153">
    <property type="entry name" value="YjeF N-terminal domain-like"/>
    <property type="match status" value="1"/>
</dbReference>
<evidence type="ECO:0000256" key="17">
    <source>
        <dbReference type="HAMAP-Rule" id="MF_01965"/>
    </source>
</evidence>
<comment type="catalytic activity">
    <reaction evidence="16 17 19">
        <text>(6S)-NADPHX + ADP = AMP + phosphate + NADPH + H(+)</text>
        <dbReference type="Rhea" id="RHEA:32235"/>
        <dbReference type="ChEBI" id="CHEBI:15378"/>
        <dbReference type="ChEBI" id="CHEBI:43474"/>
        <dbReference type="ChEBI" id="CHEBI:57783"/>
        <dbReference type="ChEBI" id="CHEBI:64076"/>
        <dbReference type="ChEBI" id="CHEBI:456215"/>
        <dbReference type="ChEBI" id="CHEBI:456216"/>
        <dbReference type="EC" id="4.2.1.136"/>
    </reaction>
</comment>
<accession>A0A498R2X6</accession>
<keyword evidence="7 17" id="KW-0067">ATP-binding</keyword>
<dbReference type="InterPro" id="IPR036652">
    <property type="entry name" value="YjeF_N_dom_sf"/>
</dbReference>
<dbReference type="GO" id="GO:0052856">
    <property type="term" value="F:NAD(P)HX epimerase activity"/>
    <property type="evidence" value="ECO:0007669"/>
    <property type="project" value="UniProtKB-UniRule"/>
</dbReference>
<dbReference type="InterPro" id="IPR000631">
    <property type="entry name" value="CARKD"/>
</dbReference>
<dbReference type="PROSITE" id="PS01050">
    <property type="entry name" value="YJEF_C_2"/>
    <property type="match status" value="1"/>
</dbReference>
<reference evidence="22 23" key="1">
    <citation type="submission" date="2018-06" db="EMBL/GenBank/DDBJ databases">
        <authorList>
            <person name="Strepis N."/>
        </authorList>
    </citation>
    <scope>NUCLEOTIDE SEQUENCE [LARGE SCALE GENOMIC DNA]</scope>
    <source>
        <strain evidence="22">LUCI</strain>
    </source>
</reference>
<comment type="cofactor">
    <cofactor evidence="18 19">
        <name>K(+)</name>
        <dbReference type="ChEBI" id="CHEBI:29103"/>
    </cofactor>
    <text evidence="18 19">Binds 1 potassium ion per subunit.</text>
</comment>
<keyword evidence="6 17" id="KW-0547">Nucleotide-binding</keyword>
<feature type="domain" description="YjeF N-terminal" evidence="21">
    <location>
        <begin position="9"/>
        <end position="221"/>
    </location>
</feature>
<dbReference type="GO" id="GO:0046872">
    <property type="term" value="F:metal ion binding"/>
    <property type="evidence" value="ECO:0007669"/>
    <property type="project" value="UniProtKB-UniRule"/>
</dbReference>
<comment type="similarity">
    <text evidence="18">Belongs to the NnrE/AIBP family.</text>
</comment>
<evidence type="ECO:0000256" key="5">
    <source>
        <dbReference type="ARBA" id="ARBA00022723"/>
    </source>
</evidence>
<evidence type="ECO:0000256" key="19">
    <source>
        <dbReference type="PIRNR" id="PIRNR017184"/>
    </source>
</evidence>
<dbReference type="RefSeq" id="WP_122626786.1">
    <property type="nucleotide sequence ID" value="NZ_UPPP01000059.1"/>
</dbReference>
<dbReference type="GO" id="GO:0005524">
    <property type="term" value="F:ATP binding"/>
    <property type="evidence" value="ECO:0007669"/>
    <property type="project" value="UniProtKB-UniRule"/>
</dbReference>
<comment type="cofactor">
    <cofactor evidence="17">
        <name>Mg(2+)</name>
        <dbReference type="ChEBI" id="CHEBI:18420"/>
    </cofactor>
</comment>
<evidence type="ECO:0000256" key="3">
    <source>
        <dbReference type="ARBA" id="ARBA00006001"/>
    </source>
</evidence>
<dbReference type="InterPro" id="IPR029056">
    <property type="entry name" value="Ribokinase-like"/>
</dbReference>
<evidence type="ECO:0000256" key="1">
    <source>
        <dbReference type="ARBA" id="ARBA00000013"/>
    </source>
</evidence>
<evidence type="ECO:0000256" key="15">
    <source>
        <dbReference type="ARBA" id="ARBA00048238"/>
    </source>
</evidence>
<evidence type="ECO:0000256" key="9">
    <source>
        <dbReference type="ARBA" id="ARBA00022958"/>
    </source>
</evidence>
<dbReference type="InterPro" id="IPR004443">
    <property type="entry name" value="YjeF_N_dom"/>
</dbReference>
<evidence type="ECO:0000256" key="10">
    <source>
        <dbReference type="ARBA" id="ARBA00023027"/>
    </source>
</evidence>
<feature type="binding site" evidence="18">
    <location>
        <position position="131"/>
    </location>
    <ligand>
        <name>K(+)</name>
        <dbReference type="ChEBI" id="CHEBI:29103"/>
    </ligand>
</feature>
<evidence type="ECO:0000256" key="12">
    <source>
        <dbReference type="ARBA" id="ARBA00023239"/>
    </source>
</evidence>
<evidence type="ECO:0000256" key="4">
    <source>
        <dbReference type="ARBA" id="ARBA00009524"/>
    </source>
</evidence>
<keyword evidence="10 17" id="KW-0520">NAD</keyword>
<dbReference type="CDD" id="cd01171">
    <property type="entry name" value="YXKO-related"/>
    <property type="match status" value="1"/>
</dbReference>
<dbReference type="PANTHER" id="PTHR12592:SF0">
    <property type="entry name" value="ATP-DEPENDENT (S)-NAD(P)H-HYDRATE DEHYDRATASE"/>
    <property type="match status" value="1"/>
</dbReference>
<dbReference type="EC" id="5.1.99.6" evidence="19"/>
<dbReference type="NCBIfam" id="TIGR00196">
    <property type="entry name" value="yjeF_cterm"/>
    <property type="match status" value="1"/>
</dbReference>
<dbReference type="EC" id="4.2.1.136" evidence="19"/>
<feature type="binding site" evidence="18">
    <location>
        <position position="167"/>
    </location>
    <ligand>
        <name>K(+)</name>
        <dbReference type="ChEBI" id="CHEBI:29103"/>
    </ligand>
</feature>
<feature type="binding site" evidence="18">
    <location>
        <position position="60"/>
    </location>
    <ligand>
        <name>K(+)</name>
        <dbReference type="ChEBI" id="CHEBI:29103"/>
    </ligand>
</feature>
<dbReference type="PIRSF" id="PIRSF017184">
    <property type="entry name" value="Nnr"/>
    <property type="match status" value="1"/>
</dbReference>
<dbReference type="Gene3D" id="3.40.50.10260">
    <property type="entry name" value="YjeF N-terminal domain"/>
    <property type="match status" value="1"/>
</dbReference>
<organism evidence="22 23">
    <name type="scientific">Lucifera butyrica</name>
    <dbReference type="NCBI Taxonomy" id="1351585"/>
    <lineage>
        <taxon>Bacteria</taxon>
        <taxon>Bacillati</taxon>
        <taxon>Bacillota</taxon>
        <taxon>Negativicutes</taxon>
        <taxon>Veillonellales</taxon>
        <taxon>Veillonellaceae</taxon>
        <taxon>Lucifera</taxon>
    </lineage>
</organism>
<dbReference type="OrthoDB" id="9806925at2"/>
<keyword evidence="8 17" id="KW-0521">NADP</keyword>
<dbReference type="GO" id="GO:0046496">
    <property type="term" value="P:nicotinamide nucleotide metabolic process"/>
    <property type="evidence" value="ECO:0007669"/>
    <property type="project" value="UniProtKB-UniRule"/>
</dbReference>
<feature type="binding site" evidence="17">
    <location>
        <begin position="425"/>
        <end position="429"/>
    </location>
    <ligand>
        <name>AMP</name>
        <dbReference type="ChEBI" id="CHEBI:456215"/>
    </ligand>
</feature>
<dbReference type="Pfam" id="PF01256">
    <property type="entry name" value="Carb_kinase"/>
    <property type="match status" value="1"/>
</dbReference>
<comment type="similarity">
    <text evidence="4 19">In the C-terminal section; belongs to the NnrD/CARKD family.</text>
</comment>
<comment type="catalytic activity">
    <reaction evidence="1 18 19">
        <text>(6R)-NADHX = (6S)-NADHX</text>
        <dbReference type="Rhea" id="RHEA:32215"/>
        <dbReference type="ChEBI" id="CHEBI:64074"/>
        <dbReference type="ChEBI" id="CHEBI:64075"/>
        <dbReference type="EC" id="5.1.99.6"/>
    </reaction>
</comment>
<name>A0A498R2X6_9FIRM</name>
<evidence type="ECO:0000256" key="8">
    <source>
        <dbReference type="ARBA" id="ARBA00022857"/>
    </source>
</evidence>
<evidence type="ECO:0000313" key="23">
    <source>
        <dbReference type="Proteomes" id="UP000277811"/>
    </source>
</evidence>
<evidence type="ECO:0000256" key="13">
    <source>
        <dbReference type="ARBA" id="ARBA00023268"/>
    </source>
</evidence>
<comment type="function">
    <text evidence="14 19">Bifunctional enzyme that catalyzes the epimerization of the S- and R-forms of NAD(P)HX and the dehydration of the S-form of NAD(P)HX at the expense of ADP, which is converted to AMP. This allows the repair of both epimers of NAD(P)HX, a damaged form of NAD(P)H that is a result of enzymatic or heat-dependent hydration.</text>
</comment>
<comment type="similarity">
    <text evidence="17">Belongs to the NnrD/CARKD family.</text>
</comment>
<dbReference type="GO" id="GO:0052855">
    <property type="term" value="F:ADP-dependent NAD(P)H-hydrate dehydratase activity"/>
    <property type="evidence" value="ECO:0007669"/>
    <property type="project" value="UniProtKB-UniRule"/>
</dbReference>
<feature type="binding site" evidence="17">
    <location>
        <position position="266"/>
    </location>
    <ligand>
        <name>(6S)-NADPHX</name>
        <dbReference type="ChEBI" id="CHEBI:64076"/>
    </ligand>
</feature>
<feature type="binding site" evidence="18">
    <location>
        <begin position="135"/>
        <end position="141"/>
    </location>
    <ligand>
        <name>(6S)-NADPHX</name>
        <dbReference type="ChEBI" id="CHEBI:64076"/>
    </ligand>
</feature>